<dbReference type="Pfam" id="PF12874">
    <property type="entry name" value="zf-met"/>
    <property type="match status" value="1"/>
</dbReference>
<evidence type="ECO:0000313" key="10">
    <source>
        <dbReference type="Proteomes" id="UP000009192"/>
    </source>
</evidence>
<proteinExistence type="predicted"/>
<feature type="domain" description="C2H2-type" evidence="8">
    <location>
        <begin position="249"/>
        <end position="272"/>
    </location>
</feature>
<evidence type="ECO:0000313" key="9">
    <source>
        <dbReference type="EMBL" id="EDW07948.1"/>
    </source>
</evidence>
<feature type="domain" description="C2H2-type" evidence="8">
    <location>
        <begin position="146"/>
        <end position="173"/>
    </location>
</feature>
<evidence type="ECO:0000259" key="8">
    <source>
        <dbReference type="PROSITE" id="PS50157"/>
    </source>
</evidence>
<comment type="subcellular location">
    <subcellularLocation>
        <location evidence="1">Nucleus</location>
    </subcellularLocation>
</comment>
<evidence type="ECO:0000256" key="2">
    <source>
        <dbReference type="ARBA" id="ARBA00022723"/>
    </source>
</evidence>
<feature type="domain" description="C2H2-type" evidence="8">
    <location>
        <begin position="174"/>
        <end position="201"/>
    </location>
</feature>
<reference evidence="9 10" key="1">
    <citation type="journal article" date="2007" name="Nature">
        <title>Evolution of genes and genomes on the Drosophila phylogeny.</title>
        <authorList>
            <consortium name="Drosophila 12 Genomes Consortium"/>
            <person name="Clark A.G."/>
            <person name="Eisen M.B."/>
            <person name="Smith D.R."/>
            <person name="Bergman C.M."/>
            <person name="Oliver B."/>
            <person name="Markow T.A."/>
            <person name="Kaufman T.C."/>
            <person name="Kellis M."/>
            <person name="Gelbart W."/>
            <person name="Iyer V.N."/>
            <person name="Pollard D.A."/>
            <person name="Sackton T.B."/>
            <person name="Larracuente A.M."/>
            <person name="Singh N.D."/>
            <person name="Abad J.P."/>
            <person name="Abt D.N."/>
            <person name="Adryan B."/>
            <person name="Aguade M."/>
            <person name="Akashi H."/>
            <person name="Anderson W.W."/>
            <person name="Aquadro C.F."/>
            <person name="Ardell D.H."/>
            <person name="Arguello R."/>
            <person name="Artieri C.G."/>
            <person name="Barbash D.A."/>
            <person name="Barker D."/>
            <person name="Barsanti P."/>
            <person name="Batterham P."/>
            <person name="Batzoglou S."/>
            <person name="Begun D."/>
            <person name="Bhutkar A."/>
            <person name="Blanco E."/>
            <person name="Bosak S.A."/>
            <person name="Bradley R.K."/>
            <person name="Brand A.D."/>
            <person name="Brent M.R."/>
            <person name="Brooks A.N."/>
            <person name="Brown R.H."/>
            <person name="Butlin R.K."/>
            <person name="Caggese C."/>
            <person name="Calvi B.R."/>
            <person name="Bernardo de Carvalho A."/>
            <person name="Caspi A."/>
            <person name="Castrezana S."/>
            <person name="Celniker S.E."/>
            <person name="Chang J.L."/>
            <person name="Chapple C."/>
            <person name="Chatterji S."/>
            <person name="Chinwalla A."/>
            <person name="Civetta A."/>
            <person name="Clifton S.W."/>
            <person name="Comeron J.M."/>
            <person name="Costello J.C."/>
            <person name="Coyne J.A."/>
            <person name="Daub J."/>
            <person name="David R.G."/>
            <person name="Delcher A.L."/>
            <person name="Delehaunty K."/>
            <person name="Do C.B."/>
            <person name="Ebling H."/>
            <person name="Edwards K."/>
            <person name="Eickbush T."/>
            <person name="Evans J.D."/>
            <person name="Filipski A."/>
            <person name="Findeiss S."/>
            <person name="Freyhult E."/>
            <person name="Fulton L."/>
            <person name="Fulton R."/>
            <person name="Garcia A.C."/>
            <person name="Gardiner A."/>
            <person name="Garfield D.A."/>
            <person name="Garvin B.E."/>
            <person name="Gibson G."/>
            <person name="Gilbert D."/>
            <person name="Gnerre S."/>
            <person name="Godfrey J."/>
            <person name="Good R."/>
            <person name="Gotea V."/>
            <person name="Gravely B."/>
            <person name="Greenberg A.J."/>
            <person name="Griffiths-Jones S."/>
            <person name="Gross S."/>
            <person name="Guigo R."/>
            <person name="Gustafson E.A."/>
            <person name="Haerty W."/>
            <person name="Hahn M.W."/>
            <person name="Halligan D.L."/>
            <person name="Halpern A.L."/>
            <person name="Halter G.M."/>
            <person name="Han M.V."/>
            <person name="Heger A."/>
            <person name="Hillier L."/>
            <person name="Hinrichs A.S."/>
            <person name="Holmes I."/>
            <person name="Hoskins R.A."/>
            <person name="Hubisz M.J."/>
            <person name="Hultmark D."/>
            <person name="Huntley M.A."/>
            <person name="Jaffe D.B."/>
            <person name="Jagadeeshan S."/>
            <person name="Jeck W.R."/>
            <person name="Johnson J."/>
            <person name="Jones C.D."/>
            <person name="Jordan W.C."/>
            <person name="Karpen G.H."/>
            <person name="Kataoka E."/>
            <person name="Keightley P.D."/>
            <person name="Kheradpour P."/>
            <person name="Kirkness E.F."/>
            <person name="Koerich L.B."/>
            <person name="Kristiansen K."/>
            <person name="Kudrna D."/>
            <person name="Kulathinal R.J."/>
            <person name="Kumar S."/>
            <person name="Kwok R."/>
            <person name="Lander E."/>
            <person name="Langley C.H."/>
            <person name="Lapoint R."/>
            <person name="Lazzaro B.P."/>
            <person name="Lee S.J."/>
            <person name="Levesque L."/>
            <person name="Li R."/>
            <person name="Lin C.F."/>
            <person name="Lin M.F."/>
            <person name="Lindblad-Toh K."/>
            <person name="Llopart A."/>
            <person name="Long M."/>
            <person name="Low L."/>
            <person name="Lozovsky E."/>
            <person name="Lu J."/>
            <person name="Luo M."/>
            <person name="Machado C.A."/>
            <person name="Makalowski W."/>
            <person name="Marzo M."/>
            <person name="Matsuda M."/>
            <person name="Matzkin L."/>
            <person name="McAllister B."/>
            <person name="McBride C.S."/>
            <person name="McKernan B."/>
            <person name="McKernan K."/>
            <person name="Mendez-Lago M."/>
            <person name="Minx P."/>
            <person name="Mollenhauer M.U."/>
            <person name="Montooth K."/>
            <person name="Mount S.M."/>
            <person name="Mu X."/>
            <person name="Myers E."/>
            <person name="Negre B."/>
            <person name="Newfeld S."/>
            <person name="Nielsen R."/>
            <person name="Noor M.A."/>
            <person name="O'Grady P."/>
            <person name="Pachter L."/>
            <person name="Papaceit M."/>
            <person name="Parisi M.J."/>
            <person name="Parisi M."/>
            <person name="Parts L."/>
            <person name="Pedersen J.S."/>
            <person name="Pesole G."/>
            <person name="Phillippy A.M."/>
            <person name="Ponting C.P."/>
            <person name="Pop M."/>
            <person name="Porcelli D."/>
            <person name="Powell J.R."/>
            <person name="Prohaska S."/>
            <person name="Pruitt K."/>
            <person name="Puig M."/>
            <person name="Quesneville H."/>
            <person name="Ram K.R."/>
            <person name="Rand D."/>
            <person name="Rasmussen M.D."/>
            <person name="Reed L.K."/>
            <person name="Reenan R."/>
            <person name="Reily A."/>
            <person name="Remington K.A."/>
            <person name="Rieger T.T."/>
            <person name="Ritchie M.G."/>
            <person name="Robin C."/>
            <person name="Rogers Y.H."/>
            <person name="Rohde C."/>
            <person name="Rozas J."/>
            <person name="Rubenfield M.J."/>
            <person name="Ruiz A."/>
            <person name="Russo S."/>
            <person name="Salzberg S.L."/>
            <person name="Sanchez-Gracia A."/>
            <person name="Saranga D.J."/>
            <person name="Sato H."/>
            <person name="Schaeffer S.W."/>
            <person name="Schatz M.C."/>
            <person name="Schlenke T."/>
            <person name="Schwartz R."/>
            <person name="Segarra C."/>
            <person name="Singh R.S."/>
            <person name="Sirot L."/>
            <person name="Sirota M."/>
            <person name="Sisneros N.B."/>
            <person name="Smith C.D."/>
            <person name="Smith T.F."/>
            <person name="Spieth J."/>
            <person name="Stage D.E."/>
            <person name="Stark A."/>
            <person name="Stephan W."/>
            <person name="Strausberg R.L."/>
            <person name="Strempel S."/>
            <person name="Sturgill D."/>
            <person name="Sutton G."/>
            <person name="Sutton G.G."/>
            <person name="Tao W."/>
            <person name="Teichmann S."/>
            <person name="Tobari Y.N."/>
            <person name="Tomimura Y."/>
            <person name="Tsolas J.M."/>
            <person name="Valente V.L."/>
            <person name="Venter E."/>
            <person name="Venter J.C."/>
            <person name="Vicario S."/>
            <person name="Vieira F.G."/>
            <person name="Vilella A.J."/>
            <person name="Villasante A."/>
            <person name="Walenz B."/>
            <person name="Wang J."/>
            <person name="Wasserman M."/>
            <person name="Watts T."/>
            <person name="Wilson D."/>
            <person name="Wilson R.K."/>
            <person name="Wing R.A."/>
            <person name="Wolfner M.F."/>
            <person name="Wong A."/>
            <person name="Wong G.K."/>
            <person name="Wu C.I."/>
            <person name="Wu G."/>
            <person name="Yamamoto D."/>
            <person name="Yang H.P."/>
            <person name="Yang S.P."/>
            <person name="Yorke J.A."/>
            <person name="Yoshida K."/>
            <person name="Zdobnov E."/>
            <person name="Zhang P."/>
            <person name="Zhang Y."/>
            <person name="Zimin A.V."/>
            <person name="Baldwin J."/>
            <person name="Abdouelleil A."/>
            <person name="Abdulkadir J."/>
            <person name="Abebe A."/>
            <person name="Abera B."/>
            <person name="Abreu J."/>
            <person name="Acer S.C."/>
            <person name="Aftuck L."/>
            <person name="Alexander A."/>
            <person name="An P."/>
            <person name="Anderson E."/>
            <person name="Anderson S."/>
            <person name="Arachi H."/>
            <person name="Azer M."/>
            <person name="Bachantsang P."/>
            <person name="Barry A."/>
            <person name="Bayul T."/>
            <person name="Berlin A."/>
            <person name="Bessette D."/>
            <person name="Bloom T."/>
            <person name="Blye J."/>
            <person name="Boguslavskiy L."/>
            <person name="Bonnet C."/>
            <person name="Boukhgalter B."/>
            <person name="Bourzgui I."/>
            <person name="Brown A."/>
            <person name="Cahill P."/>
            <person name="Channer S."/>
            <person name="Cheshatsang Y."/>
            <person name="Chuda L."/>
            <person name="Citroen M."/>
            <person name="Collymore A."/>
            <person name="Cooke P."/>
            <person name="Costello M."/>
            <person name="D'Aco K."/>
            <person name="Daza R."/>
            <person name="De Haan G."/>
            <person name="DeGray S."/>
            <person name="DeMaso C."/>
            <person name="Dhargay N."/>
            <person name="Dooley K."/>
            <person name="Dooley E."/>
            <person name="Doricent M."/>
            <person name="Dorje P."/>
            <person name="Dorjee K."/>
            <person name="Dupes A."/>
            <person name="Elong R."/>
            <person name="Falk J."/>
            <person name="Farina A."/>
            <person name="Faro S."/>
            <person name="Ferguson D."/>
            <person name="Fisher S."/>
            <person name="Foley C.D."/>
            <person name="Franke A."/>
            <person name="Friedrich D."/>
            <person name="Gadbois L."/>
            <person name="Gearin G."/>
            <person name="Gearin C.R."/>
            <person name="Giannoukos G."/>
            <person name="Goode T."/>
            <person name="Graham J."/>
            <person name="Grandbois E."/>
            <person name="Grewal S."/>
            <person name="Gyaltsen K."/>
            <person name="Hafez N."/>
            <person name="Hagos B."/>
            <person name="Hall J."/>
            <person name="Henson C."/>
            <person name="Hollinger A."/>
            <person name="Honan T."/>
            <person name="Huard M.D."/>
            <person name="Hughes L."/>
            <person name="Hurhula B."/>
            <person name="Husby M.E."/>
            <person name="Kamat A."/>
            <person name="Kanga B."/>
            <person name="Kashin S."/>
            <person name="Khazanovich D."/>
            <person name="Kisner P."/>
            <person name="Lance K."/>
            <person name="Lara M."/>
            <person name="Lee W."/>
            <person name="Lennon N."/>
            <person name="Letendre F."/>
            <person name="LeVine R."/>
            <person name="Lipovsky A."/>
            <person name="Liu X."/>
            <person name="Liu J."/>
            <person name="Liu S."/>
            <person name="Lokyitsang T."/>
            <person name="Lokyitsang Y."/>
            <person name="Lubonja R."/>
            <person name="Lui A."/>
            <person name="MacDonald P."/>
            <person name="Magnisalis V."/>
            <person name="Maru K."/>
            <person name="Matthews C."/>
            <person name="McCusker W."/>
            <person name="McDonough S."/>
            <person name="Mehta T."/>
            <person name="Meldrim J."/>
            <person name="Meneus L."/>
            <person name="Mihai O."/>
            <person name="Mihalev A."/>
            <person name="Mihova T."/>
            <person name="Mittelman R."/>
            <person name="Mlenga V."/>
            <person name="Montmayeur A."/>
            <person name="Mulrain L."/>
            <person name="Navidi A."/>
            <person name="Naylor J."/>
            <person name="Negash T."/>
            <person name="Nguyen T."/>
            <person name="Nguyen N."/>
            <person name="Nicol R."/>
            <person name="Norbu C."/>
            <person name="Norbu N."/>
            <person name="Novod N."/>
            <person name="O'Neill B."/>
            <person name="Osman S."/>
            <person name="Markiewicz E."/>
            <person name="Oyono O.L."/>
            <person name="Patti C."/>
            <person name="Phunkhang P."/>
            <person name="Pierre F."/>
            <person name="Priest M."/>
            <person name="Raghuraman S."/>
            <person name="Rege F."/>
            <person name="Reyes R."/>
            <person name="Rise C."/>
            <person name="Rogov P."/>
            <person name="Ross K."/>
            <person name="Ryan E."/>
            <person name="Settipalli S."/>
            <person name="Shea T."/>
            <person name="Sherpa N."/>
            <person name="Shi L."/>
            <person name="Shih D."/>
            <person name="Sparrow T."/>
            <person name="Spaulding J."/>
            <person name="Stalker J."/>
            <person name="Stange-Thomann N."/>
            <person name="Stavropoulos S."/>
            <person name="Stone C."/>
            <person name="Strader C."/>
            <person name="Tesfaye S."/>
            <person name="Thomson T."/>
            <person name="Thoulutsang Y."/>
            <person name="Thoulutsang D."/>
            <person name="Topham K."/>
            <person name="Topping I."/>
            <person name="Tsamla T."/>
            <person name="Vassiliev H."/>
            <person name="Vo A."/>
            <person name="Wangchuk T."/>
            <person name="Wangdi T."/>
            <person name="Weiand M."/>
            <person name="Wilkinson J."/>
            <person name="Wilson A."/>
            <person name="Yadav S."/>
            <person name="Young G."/>
            <person name="Yu Q."/>
            <person name="Zembek L."/>
            <person name="Zhong D."/>
            <person name="Zimmer A."/>
            <person name="Zwirko Z."/>
            <person name="Jaffe D.B."/>
            <person name="Alvarez P."/>
            <person name="Brockman W."/>
            <person name="Butler J."/>
            <person name="Chin C."/>
            <person name="Gnerre S."/>
            <person name="Grabherr M."/>
            <person name="Kleber M."/>
            <person name="Mauceli E."/>
            <person name="MacCallum I."/>
        </authorList>
    </citation>
    <scope>NUCLEOTIDE SEQUENCE [LARGE SCALE GENOMIC DNA]</scope>
    <source>
        <strain evidence="10">Tucson 15081-1352.22</strain>
    </source>
</reference>
<dbReference type="EMBL" id="CH933815">
    <property type="protein sequence ID" value="EDW07948.1"/>
    <property type="molecule type" value="Genomic_DNA"/>
</dbReference>
<evidence type="ECO:0000256" key="7">
    <source>
        <dbReference type="PROSITE-ProRule" id="PRU00042"/>
    </source>
</evidence>
<keyword evidence="2" id="KW-0479">Metal-binding</keyword>
<dbReference type="HOGENOM" id="CLU_845372_0_0_1"/>
<dbReference type="PANTHER" id="PTHR24406">
    <property type="entry name" value="TRANSCRIPTIONAL REPRESSOR CTCFL-RELATED"/>
    <property type="match status" value="1"/>
</dbReference>
<dbReference type="Gene3D" id="3.30.160.60">
    <property type="entry name" value="Classic Zinc Finger"/>
    <property type="match status" value="4"/>
</dbReference>
<dbReference type="OrthoDB" id="9411774at2759"/>
<dbReference type="InterPro" id="IPR050888">
    <property type="entry name" value="ZnF_C2H2-type_TF"/>
</dbReference>
<keyword evidence="4 7" id="KW-0863">Zinc-finger</keyword>
<accession>B4L8H3</accession>
<dbReference type="PROSITE" id="PS00028">
    <property type="entry name" value="ZINC_FINGER_C2H2_1"/>
    <property type="match status" value="5"/>
</dbReference>
<gene>
    <name evidence="9" type="primary">Dmoj\GI14364</name>
    <name evidence="9" type="ORF">Dmoj_GI14364</name>
</gene>
<evidence type="ECO:0000256" key="3">
    <source>
        <dbReference type="ARBA" id="ARBA00022737"/>
    </source>
</evidence>
<dbReference type="InterPro" id="IPR013087">
    <property type="entry name" value="Znf_C2H2_type"/>
</dbReference>
<evidence type="ECO:0000256" key="6">
    <source>
        <dbReference type="ARBA" id="ARBA00023242"/>
    </source>
</evidence>
<dbReference type="PhylomeDB" id="B4L8H3"/>
<name>B4L8H3_DROMO</name>
<dbReference type="Proteomes" id="UP000009192">
    <property type="component" value="Unassembled WGS sequence"/>
</dbReference>
<dbReference type="PROSITE" id="PS50157">
    <property type="entry name" value="ZINC_FINGER_C2H2_2"/>
    <property type="match status" value="6"/>
</dbReference>
<sequence>MVEVVNISINTKCAEIHCDTSVEANFLIKCICGSTFLDYVVFQQHFISDHFQPELHNVKEENTGAPISCLNEPVVELPSLSELPTVVETGYDAFTFVESKWNNESSPKQPDKRRNGPNSCAYCGRTFRRRFLLDTHLNIHTGSKPHQCDMCGKQFRAVSTLTRHLRTHEDRKELQCQHCEKLFTHRSALLSHELRHTQLRCWACNSCDKSFYTRNQMDTHKRKMHATGTTHKSQDQADNAELCTSLLPFTCELCGNSYRSASTLSTHKLKKHYRLAKYSCDLCDKKFVDFKHLQQHQFIHVKPEATINS</sequence>
<dbReference type="KEGG" id="dmo:Dmoj_GI14364"/>
<evidence type="ECO:0000256" key="1">
    <source>
        <dbReference type="ARBA" id="ARBA00004123"/>
    </source>
</evidence>
<dbReference type="GO" id="GO:0043565">
    <property type="term" value="F:sequence-specific DNA binding"/>
    <property type="evidence" value="ECO:0007669"/>
    <property type="project" value="UniProtKB-ARBA"/>
</dbReference>
<dbReference type="InParanoid" id="B4L8H3"/>
<dbReference type="Pfam" id="PF00096">
    <property type="entry name" value="zf-C2H2"/>
    <property type="match status" value="4"/>
</dbReference>
<keyword evidence="5" id="KW-0862">Zinc</keyword>
<dbReference type="FunFam" id="3.30.160.60:FF:000690">
    <property type="entry name" value="Zinc finger protein 354C"/>
    <property type="match status" value="1"/>
</dbReference>
<dbReference type="SMR" id="B4L8H3"/>
<dbReference type="SMART" id="SM00355">
    <property type="entry name" value="ZnF_C2H2"/>
    <property type="match status" value="7"/>
</dbReference>
<evidence type="ECO:0000256" key="4">
    <source>
        <dbReference type="ARBA" id="ARBA00022771"/>
    </source>
</evidence>
<protein>
    <recommendedName>
        <fullName evidence="8">C2H2-type domain-containing protein</fullName>
    </recommendedName>
</protein>
<dbReference type="GO" id="GO:0003682">
    <property type="term" value="F:chromatin binding"/>
    <property type="evidence" value="ECO:0007669"/>
    <property type="project" value="UniProtKB-ARBA"/>
</dbReference>
<keyword evidence="6" id="KW-0539">Nucleus</keyword>
<feature type="domain" description="C2H2-type" evidence="8">
    <location>
        <begin position="278"/>
        <end position="305"/>
    </location>
</feature>
<evidence type="ECO:0000256" key="5">
    <source>
        <dbReference type="ARBA" id="ARBA00022833"/>
    </source>
</evidence>
<dbReference type="GO" id="GO:0008270">
    <property type="term" value="F:zinc ion binding"/>
    <property type="evidence" value="ECO:0007669"/>
    <property type="project" value="UniProtKB-KW"/>
</dbReference>
<keyword evidence="3" id="KW-0677">Repeat</keyword>
<feature type="domain" description="C2H2-type" evidence="8">
    <location>
        <begin position="202"/>
        <end position="230"/>
    </location>
</feature>
<dbReference type="eggNOG" id="KOG1721">
    <property type="taxonomic scope" value="Eukaryota"/>
</dbReference>
<keyword evidence="10" id="KW-1185">Reference proteome</keyword>
<dbReference type="GO" id="GO:0040029">
    <property type="term" value="P:epigenetic regulation of gene expression"/>
    <property type="evidence" value="ECO:0007669"/>
    <property type="project" value="UniProtKB-ARBA"/>
</dbReference>
<dbReference type="OMA" id="RLAKYSC"/>
<dbReference type="GO" id="GO:0000785">
    <property type="term" value="C:chromatin"/>
    <property type="evidence" value="ECO:0007669"/>
    <property type="project" value="UniProtKB-ARBA"/>
</dbReference>
<dbReference type="InterPro" id="IPR036236">
    <property type="entry name" value="Znf_C2H2_sf"/>
</dbReference>
<organism evidence="9 10">
    <name type="scientific">Drosophila mojavensis</name>
    <name type="common">Fruit fly</name>
    <dbReference type="NCBI Taxonomy" id="7230"/>
    <lineage>
        <taxon>Eukaryota</taxon>
        <taxon>Metazoa</taxon>
        <taxon>Ecdysozoa</taxon>
        <taxon>Arthropoda</taxon>
        <taxon>Hexapoda</taxon>
        <taxon>Insecta</taxon>
        <taxon>Pterygota</taxon>
        <taxon>Neoptera</taxon>
        <taxon>Endopterygota</taxon>
        <taxon>Diptera</taxon>
        <taxon>Brachycera</taxon>
        <taxon>Muscomorpha</taxon>
        <taxon>Ephydroidea</taxon>
        <taxon>Drosophilidae</taxon>
        <taxon>Drosophila</taxon>
    </lineage>
</organism>
<dbReference type="SUPFAM" id="SSF57667">
    <property type="entry name" value="beta-beta-alpha zinc fingers"/>
    <property type="match status" value="3"/>
</dbReference>
<feature type="domain" description="C2H2-type" evidence="8">
    <location>
        <begin position="118"/>
        <end position="145"/>
    </location>
</feature>
<dbReference type="GO" id="GO:0005634">
    <property type="term" value="C:nucleus"/>
    <property type="evidence" value="ECO:0007669"/>
    <property type="project" value="UniProtKB-SubCell"/>
</dbReference>
<dbReference type="AlphaFoldDB" id="B4L8H3"/>